<evidence type="ECO:0000313" key="1">
    <source>
        <dbReference type="EMBL" id="MEK7952800.1"/>
    </source>
</evidence>
<accession>A0ABU9B1R9</accession>
<protein>
    <submittedName>
        <fullName evidence="1">Uncharacterized protein</fullName>
    </submittedName>
</protein>
<gene>
    <name evidence="1" type="ORF">WKV53_19965</name>
</gene>
<sequence>MNLPKAPVSLIKTLALEAWLKDGNTGPLPKVYNLAVRGYRAESMGPTKENDFGYFDDAFFLVTPEWMLPANANTDPSRLGWNEGVGKPYGMLKPGVWWMYSGAHKGRKPALRQADDAEVAKQLGIPHEGKFHIRRMWGRDDPRNYDEWGHQQVNLHFGRGPITGTSSWLCLTVPEGSPWIQEAVNALKKYGQKLLPNILIEGPII</sequence>
<name>A0ABU9B1R9_9BACT</name>
<keyword evidence="2" id="KW-1185">Reference proteome</keyword>
<organism evidence="1 2">
    <name type="scientific">Luteolibacter soli</name>
    <dbReference type="NCBI Taxonomy" id="3135280"/>
    <lineage>
        <taxon>Bacteria</taxon>
        <taxon>Pseudomonadati</taxon>
        <taxon>Verrucomicrobiota</taxon>
        <taxon>Verrucomicrobiia</taxon>
        <taxon>Verrucomicrobiales</taxon>
        <taxon>Verrucomicrobiaceae</taxon>
        <taxon>Luteolibacter</taxon>
    </lineage>
</organism>
<dbReference type="EMBL" id="JBBUKT010000008">
    <property type="protein sequence ID" value="MEK7952800.1"/>
    <property type="molecule type" value="Genomic_DNA"/>
</dbReference>
<dbReference type="RefSeq" id="WP_341406557.1">
    <property type="nucleotide sequence ID" value="NZ_JBBUKT010000008.1"/>
</dbReference>
<comment type="caution">
    <text evidence="1">The sequence shown here is derived from an EMBL/GenBank/DDBJ whole genome shotgun (WGS) entry which is preliminary data.</text>
</comment>
<dbReference type="Proteomes" id="UP001371305">
    <property type="component" value="Unassembled WGS sequence"/>
</dbReference>
<reference evidence="1 2" key="1">
    <citation type="submission" date="2024-04" db="EMBL/GenBank/DDBJ databases">
        <title>Luteolibacter sp. isolated from soil.</title>
        <authorList>
            <person name="An J."/>
        </authorList>
    </citation>
    <scope>NUCLEOTIDE SEQUENCE [LARGE SCALE GENOMIC DNA]</scope>
    <source>
        <strain evidence="1 2">Y139</strain>
    </source>
</reference>
<proteinExistence type="predicted"/>
<evidence type="ECO:0000313" key="2">
    <source>
        <dbReference type="Proteomes" id="UP001371305"/>
    </source>
</evidence>